<evidence type="ECO:0000313" key="1">
    <source>
        <dbReference type="EMBL" id="DAD65836.1"/>
    </source>
</evidence>
<accession>A0A8S5L7E9</accession>
<organism evidence="1">
    <name type="scientific">CrAss-like virus sp. ctt4r3</name>
    <dbReference type="NCBI Taxonomy" id="2823619"/>
    <lineage>
        <taxon>Viruses</taxon>
        <taxon>Duplodnaviria</taxon>
        <taxon>Heunggongvirae</taxon>
        <taxon>Uroviricota</taxon>
        <taxon>Caudoviricetes</taxon>
        <taxon>Crassvirales</taxon>
    </lineage>
</organism>
<dbReference type="EMBL" id="BK014649">
    <property type="protein sequence ID" value="DAD65836.1"/>
    <property type="molecule type" value="Genomic_DNA"/>
</dbReference>
<name>A0A8S5L7E9_9CAUD</name>
<protein>
    <submittedName>
        <fullName evidence="1">Uncharacterized protein</fullName>
    </submittedName>
</protein>
<sequence>MAQLNLLERAIEAAVMLNSNKRQVVDMWLNGKKVWPIDKPVIEFSVDKTLVILNDDNNYHDTITVFATEGTKWEFGN</sequence>
<proteinExistence type="predicted"/>
<reference evidence="1" key="1">
    <citation type="journal article" date="2021" name="Proc. Natl. Acad. Sci. U.S.A.">
        <title>A Catalog of Tens of Thousands of Viruses from Human Metagenomes Reveals Hidden Associations with Chronic Diseases.</title>
        <authorList>
            <person name="Tisza M.J."/>
            <person name="Buck C.B."/>
        </authorList>
    </citation>
    <scope>NUCLEOTIDE SEQUENCE</scope>
    <source>
        <strain evidence="1">Ctt4r3</strain>
    </source>
</reference>